<keyword evidence="5" id="KW-0378">Hydrolase</keyword>
<dbReference type="Proteomes" id="UP001302349">
    <property type="component" value="Chromosome"/>
</dbReference>
<comment type="similarity">
    <text evidence="6">Belongs to the HepT RNase toxin family.</text>
</comment>
<proteinExistence type="inferred from homology"/>
<reference evidence="7 8" key="1">
    <citation type="journal article" date="2023" name="Microbiol. Resour. Announc.">
        <title>Complete Genome Sequence of Imperialibacter roseus strain P4T.</title>
        <authorList>
            <person name="Tizabi D.R."/>
            <person name="Bachvaroff T."/>
            <person name="Hill R.T."/>
        </authorList>
    </citation>
    <scope>NUCLEOTIDE SEQUENCE [LARGE SCALE GENOMIC DNA]</scope>
    <source>
        <strain evidence="7 8">P4T</strain>
    </source>
</reference>
<gene>
    <name evidence="7" type="ORF">RT717_17775</name>
</gene>
<dbReference type="InterPro" id="IPR008201">
    <property type="entry name" value="HepT-like"/>
</dbReference>
<dbReference type="PANTHER" id="PTHR34139">
    <property type="entry name" value="UPF0331 PROTEIN MJ0127"/>
    <property type="match status" value="1"/>
</dbReference>
<name>A0ABZ0J0R7_9BACT</name>
<keyword evidence="2" id="KW-1277">Toxin-antitoxin system</keyword>
<sequence>MDGKDQHSFDEDFLTQDAIVRQLEIIGEATKRISKEYRSKFPNIPWSDMAGMRDVLIHDYIDVDLNVVWKTASEDIPTLNKLLKGLKE</sequence>
<evidence type="ECO:0000256" key="2">
    <source>
        <dbReference type="ARBA" id="ARBA00022649"/>
    </source>
</evidence>
<dbReference type="RefSeq" id="WP_317492367.1">
    <property type="nucleotide sequence ID" value="NZ_CP136051.1"/>
</dbReference>
<protein>
    <submittedName>
        <fullName evidence="7">DUF86 domain-containing protein</fullName>
    </submittedName>
</protein>
<keyword evidence="4" id="KW-0547">Nucleotide-binding</keyword>
<evidence type="ECO:0000313" key="7">
    <source>
        <dbReference type="EMBL" id="WOK09760.1"/>
    </source>
</evidence>
<keyword evidence="3" id="KW-0540">Nuclease</keyword>
<dbReference type="InterPro" id="IPR051813">
    <property type="entry name" value="HepT_RNase_toxin"/>
</dbReference>
<evidence type="ECO:0000256" key="1">
    <source>
        <dbReference type="ARBA" id="ARBA00022553"/>
    </source>
</evidence>
<dbReference type="PANTHER" id="PTHR34139:SF1">
    <property type="entry name" value="RNASE MJ1380-RELATED"/>
    <property type="match status" value="1"/>
</dbReference>
<organism evidence="7 8">
    <name type="scientific">Imperialibacter roseus</name>
    <dbReference type="NCBI Taxonomy" id="1324217"/>
    <lineage>
        <taxon>Bacteria</taxon>
        <taxon>Pseudomonadati</taxon>
        <taxon>Bacteroidota</taxon>
        <taxon>Cytophagia</taxon>
        <taxon>Cytophagales</taxon>
        <taxon>Flammeovirgaceae</taxon>
        <taxon>Imperialibacter</taxon>
    </lineage>
</organism>
<dbReference type="EMBL" id="CP136051">
    <property type="protein sequence ID" value="WOK09760.1"/>
    <property type="molecule type" value="Genomic_DNA"/>
</dbReference>
<dbReference type="InterPro" id="IPR037038">
    <property type="entry name" value="HepT-like_sf"/>
</dbReference>
<evidence type="ECO:0000256" key="4">
    <source>
        <dbReference type="ARBA" id="ARBA00022741"/>
    </source>
</evidence>
<keyword evidence="1" id="KW-0597">Phosphoprotein</keyword>
<evidence type="ECO:0000256" key="5">
    <source>
        <dbReference type="ARBA" id="ARBA00022801"/>
    </source>
</evidence>
<accession>A0ABZ0J0R7</accession>
<dbReference type="Pfam" id="PF01934">
    <property type="entry name" value="HepT-like"/>
    <property type="match status" value="1"/>
</dbReference>
<dbReference type="Gene3D" id="1.20.120.580">
    <property type="entry name" value="bsu32300-like"/>
    <property type="match status" value="1"/>
</dbReference>
<evidence type="ECO:0000256" key="3">
    <source>
        <dbReference type="ARBA" id="ARBA00022722"/>
    </source>
</evidence>
<evidence type="ECO:0000313" key="8">
    <source>
        <dbReference type="Proteomes" id="UP001302349"/>
    </source>
</evidence>
<evidence type="ECO:0000256" key="6">
    <source>
        <dbReference type="ARBA" id="ARBA00024207"/>
    </source>
</evidence>
<keyword evidence="8" id="KW-1185">Reference proteome</keyword>